<evidence type="ECO:0000313" key="7">
    <source>
        <dbReference type="EMBL" id="RIH63311.1"/>
    </source>
</evidence>
<evidence type="ECO:0000259" key="6">
    <source>
        <dbReference type="PROSITE" id="PS50072"/>
    </source>
</evidence>
<dbReference type="AlphaFoldDB" id="A0A399CY38"/>
<comment type="similarity">
    <text evidence="1">Belongs to the cyclophilin-type PPIase family.</text>
</comment>
<accession>A0A399CY38</accession>
<feature type="domain" description="PPIase cyclophilin-type" evidence="6">
    <location>
        <begin position="42"/>
        <end position="272"/>
    </location>
</feature>
<keyword evidence="4 7" id="KW-0413">Isomerase</keyword>
<dbReference type="PROSITE" id="PS00170">
    <property type="entry name" value="CSA_PPIASE_1"/>
    <property type="match status" value="1"/>
</dbReference>
<dbReference type="Gene3D" id="2.40.100.10">
    <property type="entry name" value="Cyclophilin-like"/>
    <property type="match status" value="2"/>
</dbReference>
<keyword evidence="8" id="KW-1185">Reference proteome</keyword>
<dbReference type="PANTHER" id="PTHR45625">
    <property type="entry name" value="PEPTIDYL-PROLYL CIS-TRANS ISOMERASE-RELATED"/>
    <property type="match status" value="1"/>
</dbReference>
<dbReference type="RefSeq" id="WP_119351716.1">
    <property type="nucleotide sequence ID" value="NZ_QWET01000022.1"/>
</dbReference>
<dbReference type="InterPro" id="IPR002130">
    <property type="entry name" value="Cyclophilin-type_PPIase_dom"/>
</dbReference>
<evidence type="ECO:0000256" key="5">
    <source>
        <dbReference type="SAM" id="Coils"/>
    </source>
</evidence>
<dbReference type="Pfam" id="PF00160">
    <property type="entry name" value="Pro_isomerase"/>
    <property type="match status" value="2"/>
</dbReference>
<keyword evidence="5" id="KW-0175">Coiled coil</keyword>
<evidence type="ECO:0000256" key="4">
    <source>
        <dbReference type="ARBA" id="ARBA00023235"/>
    </source>
</evidence>
<dbReference type="EMBL" id="QWET01000022">
    <property type="protein sequence ID" value="RIH63311.1"/>
    <property type="molecule type" value="Genomic_DNA"/>
</dbReference>
<dbReference type="GO" id="GO:0003755">
    <property type="term" value="F:peptidyl-prolyl cis-trans isomerase activity"/>
    <property type="evidence" value="ECO:0007669"/>
    <property type="project" value="UniProtKB-KW"/>
</dbReference>
<organism evidence="7 8">
    <name type="scientific">Mariniphaga sediminis</name>
    <dbReference type="NCBI Taxonomy" id="1628158"/>
    <lineage>
        <taxon>Bacteria</taxon>
        <taxon>Pseudomonadati</taxon>
        <taxon>Bacteroidota</taxon>
        <taxon>Bacteroidia</taxon>
        <taxon>Marinilabiliales</taxon>
        <taxon>Prolixibacteraceae</taxon>
        <taxon>Mariniphaga</taxon>
    </lineage>
</organism>
<comment type="caution">
    <text evidence="7">The sequence shown here is derived from an EMBL/GenBank/DDBJ whole genome shotgun (WGS) entry which is preliminary data.</text>
</comment>
<dbReference type="PROSITE" id="PS51257">
    <property type="entry name" value="PROKAR_LIPOPROTEIN"/>
    <property type="match status" value="1"/>
</dbReference>
<dbReference type="GO" id="GO:0006457">
    <property type="term" value="P:protein folding"/>
    <property type="evidence" value="ECO:0007669"/>
    <property type="project" value="InterPro"/>
</dbReference>
<protein>
    <recommendedName>
        <fullName evidence="2">peptidylprolyl isomerase</fullName>
        <ecNumber evidence="2">5.2.1.8</ecNumber>
    </recommendedName>
</protein>
<dbReference type="CDD" id="cd00317">
    <property type="entry name" value="cyclophilin"/>
    <property type="match status" value="1"/>
</dbReference>
<dbReference type="Proteomes" id="UP000266441">
    <property type="component" value="Unassembled WGS sequence"/>
</dbReference>
<dbReference type="OrthoDB" id="9807797at2"/>
<dbReference type="InterPro" id="IPR020892">
    <property type="entry name" value="Cyclophilin-type_PPIase_CS"/>
</dbReference>
<reference evidence="7 8" key="1">
    <citation type="journal article" date="2015" name="Int. J. Syst. Evol. Microbiol.">
        <title>Mariniphaga sediminis sp. nov., isolated from coastal sediment.</title>
        <authorList>
            <person name="Wang F.Q."/>
            <person name="Shen Q.Y."/>
            <person name="Chen G.J."/>
            <person name="Du Z.J."/>
        </authorList>
    </citation>
    <scope>NUCLEOTIDE SEQUENCE [LARGE SCALE GENOMIC DNA]</scope>
    <source>
        <strain evidence="7 8">SY21</strain>
    </source>
</reference>
<dbReference type="EC" id="5.2.1.8" evidence="2"/>
<name>A0A399CY38_9BACT</name>
<dbReference type="SUPFAM" id="SSF50891">
    <property type="entry name" value="Cyclophilin-like"/>
    <property type="match status" value="2"/>
</dbReference>
<dbReference type="PANTHER" id="PTHR45625:SF4">
    <property type="entry name" value="PEPTIDYLPROLYL ISOMERASE DOMAIN AND WD REPEAT-CONTAINING PROTEIN 1"/>
    <property type="match status" value="1"/>
</dbReference>
<gene>
    <name evidence="7" type="ORF">D1164_20190</name>
</gene>
<proteinExistence type="inferred from homology"/>
<dbReference type="InterPro" id="IPR029000">
    <property type="entry name" value="Cyclophilin-like_dom_sf"/>
</dbReference>
<evidence type="ECO:0000256" key="2">
    <source>
        <dbReference type="ARBA" id="ARBA00013194"/>
    </source>
</evidence>
<feature type="coiled-coil region" evidence="5">
    <location>
        <begin position="161"/>
        <end position="188"/>
    </location>
</feature>
<sequence>MKKQGIFVFIFILAVSISCRNSGQNQKGEEVEGLVLIKTSYGNIKVKLYEKTAEHRKNFEKLVNEGFYNGLLFHRVIENFMIQGGDPDSKEAQPGQRLGGGSLDYTLPAEFVPEYFHKKGALAAARLGGAANPEKRSSASQFYIVHGEIFSEETLDALEVSKNQRIKNDMLKEHLKGLEDELQQFRANNDHTGFNLKVAEVREQVDSLFSAQNLGFKFTDEQREIYTTIGGYPSLDGDYTVFGEIVEGMEVVEKIAAVGTDANDRPLKDVKMEMEWK</sequence>
<evidence type="ECO:0000256" key="1">
    <source>
        <dbReference type="ARBA" id="ARBA00007365"/>
    </source>
</evidence>
<evidence type="ECO:0000256" key="3">
    <source>
        <dbReference type="ARBA" id="ARBA00023110"/>
    </source>
</evidence>
<dbReference type="PROSITE" id="PS50072">
    <property type="entry name" value="CSA_PPIASE_2"/>
    <property type="match status" value="1"/>
</dbReference>
<evidence type="ECO:0000313" key="8">
    <source>
        <dbReference type="Proteomes" id="UP000266441"/>
    </source>
</evidence>
<dbReference type="InterPro" id="IPR044666">
    <property type="entry name" value="Cyclophilin_A-like"/>
</dbReference>
<keyword evidence="3" id="KW-0697">Rotamase</keyword>